<name>A0A062IYK9_ACIBA</name>
<accession>A0A062IYK9</accession>
<protein>
    <submittedName>
        <fullName evidence="1">Uncharacterized protein</fullName>
    </submittedName>
</protein>
<evidence type="ECO:0000313" key="1">
    <source>
        <dbReference type="EMBL" id="KCY22988.1"/>
    </source>
</evidence>
<organism evidence="1 2">
    <name type="scientific">Acinetobacter baumannii 21072</name>
    <dbReference type="NCBI Taxonomy" id="1310697"/>
    <lineage>
        <taxon>Bacteria</taxon>
        <taxon>Pseudomonadati</taxon>
        <taxon>Pseudomonadota</taxon>
        <taxon>Gammaproteobacteria</taxon>
        <taxon>Moraxellales</taxon>
        <taxon>Moraxellaceae</taxon>
        <taxon>Acinetobacter</taxon>
        <taxon>Acinetobacter calcoaceticus/baumannii complex</taxon>
    </lineage>
</organism>
<dbReference type="EMBL" id="JMOD01000002">
    <property type="protein sequence ID" value="KCY22988.1"/>
    <property type="molecule type" value="Genomic_DNA"/>
</dbReference>
<dbReference type="RefSeq" id="WP_032035543.1">
    <property type="nucleotide sequence ID" value="NZ_JMOD01000002.1"/>
</dbReference>
<comment type="caution">
    <text evidence="1">The sequence shown here is derived from an EMBL/GenBank/DDBJ whole genome shotgun (WGS) entry which is preliminary data.</text>
</comment>
<reference evidence="1 2" key="1">
    <citation type="submission" date="2014-04" db="EMBL/GenBank/DDBJ databases">
        <title>Comparative genomics and transcriptomics to identify genetic mechanisms underlying the emergence of carbapenem resistant Acinetobacter baumannii (CRAb).</title>
        <authorList>
            <person name="Harris A.D."/>
            <person name="Johnson K.J."/>
            <person name="George J."/>
            <person name="Nadendla S."/>
            <person name="Daugherty S.C."/>
            <person name="Parankush S."/>
            <person name="Sadzewicz L."/>
            <person name="Tallon L."/>
            <person name="Sengamalay N."/>
            <person name="Hazen T.H."/>
            <person name="Rasko D.A."/>
        </authorList>
    </citation>
    <scope>NUCLEOTIDE SEQUENCE [LARGE SCALE GENOMIC DNA]</scope>
    <source>
        <strain evidence="1 2">21072</strain>
    </source>
</reference>
<sequence>MSTTDISICNVALNLCGAKSIISLDENTENARRCAVLYESTRKSLLRMHPWSCAKKRVILAPSATHPTFGYKNAFPLPRDFLRVFDPNTQCYEFENRHILSNQDSIQLVYIYDNDNEETWDSLLAEAMALYLCSKIAKPITGSQAESDSAYQKLMNLLKQARAINGQERPAQDFAEGEASLIEVRYP</sequence>
<dbReference type="Proteomes" id="UP000027327">
    <property type="component" value="Unassembled WGS sequence"/>
</dbReference>
<proteinExistence type="predicted"/>
<dbReference type="AlphaFoldDB" id="A0A062IYK9"/>
<dbReference type="PATRIC" id="fig|1310697.3.peg.194"/>
<evidence type="ECO:0000313" key="2">
    <source>
        <dbReference type="Proteomes" id="UP000027327"/>
    </source>
</evidence>
<gene>
    <name evidence="1" type="ORF">J596_0207</name>
</gene>